<organism evidence="2 3">
    <name type="scientific">Yersinia nurmii</name>
    <dbReference type="NCBI Taxonomy" id="685706"/>
    <lineage>
        <taxon>Bacteria</taxon>
        <taxon>Pseudomonadati</taxon>
        <taxon>Pseudomonadota</taxon>
        <taxon>Gammaproteobacteria</taxon>
        <taxon>Enterobacterales</taxon>
        <taxon>Yersiniaceae</taxon>
        <taxon>Yersinia</taxon>
    </lineage>
</organism>
<evidence type="ECO:0000313" key="2">
    <source>
        <dbReference type="EMBL" id="MDN0086725.1"/>
    </source>
</evidence>
<dbReference type="AlphaFoldDB" id="A0AAW7K0E7"/>
<reference evidence="2" key="1">
    <citation type="submission" date="2023-06" db="EMBL/GenBank/DDBJ databases">
        <authorList>
            <person name="Polev D.E."/>
            <person name="Saitova A.T."/>
            <person name="Bogumilchik E.A."/>
            <person name="Kokorina G.I."/>
            <person name="Voskresenskaia E.A."/>
        </authorList>
    </citation>
    <scope>NUCLEOTIDE SEQUENCE</scope>
    <source>
        <strain evidence="2">2145 StPb PI</strain>
    </source>
</reference>
<dbReference type="InterPro" id="IPR051908">
    <property type="entry name" value="Ribosomal_N-acetyltransferase"/>
</dbReference>
<comment type="caution">
    <text evidence="2">The sequence shown here is derived from an EMBL/GenBank/DDBJ whole genome shotgun (WGS) entry which is preliminary data.</text>
</comment>
<dbReference type="GO" id="GO:0008999">
    <property type="term" value="F:protein-N-terminal-alanine acetyltransferase activity"/>
    <property type="evidence" value="ECO:0007669"/>
    <property type="project" value="TreeGrafter"/>
</dbReference>
<dbReference type="GO" id="GO:1990189">
    <property type="term" value="F:protein N-terminal-serine acetyltransferase activity"/>
    <property type="evidence" value="ECO:0007669"/>
    <property type="project" value="TreeGrafter"/>
</dbReference>
<dbReference type="InterPro" id="IPR000182">
    <property type="entry name" value="GNAT_dom"/>
</dbReference>
<gene>
    <name evidence="2" type="ORF">QVN42_04825</name>
</gene>
<dbReference type="PANTHER" id="PTHR43441">
    <property type="entry name" value="RIBOSOMAL-PROTEIN-SERINE ACETYLTRANSFERASE"/>
    <property type="match status" value="1"/>
</dbReference>
<feature type="domain" description="N-acetyltransferase" evidence="1">
    <location>
        <begin position="49"/>
        <end position="191"/>
    </location>
</feature>
<dbReference type="RefSeq" id="WP_289817677.1">
    <property type="nucleotide sequence ID" value="NZ_JAUEHU010000003.1"/>
</dbReference>
<evidence type="ECO:0000313" key="3">
    <source>
        <dbReference type="Proteomes" id="UP001167864"/>
    </source>
</evidence>
<dbReference type="PROSITE" id="PS51186">
    <property type="entry name" value="GNAT"/>
    <property type="match status" value="1"/>
</dbReference>
<dbReference type="Proteomes" id="UP001167864">
    <property type="component" value="Unassembled WGS sequence"/>
</dbReference>
<dbReference type="PANTHER" id="PTHR43441:SF2">
    <property type="entry name" value="FAMILY ACETYLTRANSFERASE, PUTATIVE (AFU_ORTHOLOGUE AFUA_7G00850)-RELATED"/>
    <property type="match status" value="1"/>
</dbReference>
<dbReference type="Gene3D" id="3.40.630.30">
    <property type="match status" value="1"/>
</dbReference>
<dbReference type="Pfam" id="PF13302">
    <property type="entry name" value="Acetyltransf_3"/>
    <property type="match status" value="1"/>
</dbReference>
<proteinExistence type="predicted"/>
<dbReference type="EC" id="2.-.-.-" evidence="2"/>
<protein>
    <submittedName>
        <fullName evidence="2">GNAT family protein</fullName>
        <ecNumber evidence="2">2.-.-.-</ecNumber>
    </submittedName>
</protein>
<keyword evidence="2" id="KW-0808">Transferase</keyword>
<sequence>MRLNEFGQAIGDELAVWQRALLPQKEVLSGRFCYLEPVNMTKHEKQLYQAYHSIEDGRDWTYLFKERPETEAEFHDYMLSMINATDAVHYAVMDTNDGHVLGTVALMRIDNSNGVIEIGAVNWSPLLKRNSAGTEAIYLLLSYVFDTLGYRRCEWKCDSCNEPSRNAAKRYGFKYEGQFRQAIVVKGRNRDTDWFSIIDGEWPEVKRAITQWLSTENFTADGKQKKRLQDFQTAI</sequence>
<dbReference type="SUPFAM" id="SSF55729">
    <property type="entry name" value="Acyl-CoA N-acyltransferases (Nat)"/>
    <property type="match status" value="1"/>
</dbReference>
<dbReference type="EMBL" id="JAUEHU010000003">
    <property type="protein sequence ID" value="MDN0086725.1"/>
    <property type="molecule type" value="Genomic_DNA"/>
</dbReference>
<evidence type="ECO:0000259" key="1">
    <source>
        <dbReference type="PROSITE" id="PS51186"/>
    </source>
</evidence>
<dbReference type="FunFam" id="3.40.630.30:FF:000047">
    <property type="entry name" value="Acetyltransferase, GNAT family"/>
    <property type="match status" value="1"/>
</dbReference>
<accession>A0AAW7K0E7</accession>
<dbReference type="GO" id="GO:0005737">
    <property type="term" value="C:cytoplasm"/>
    <property type="evidence" value="ECO:0007669"/>
    <property type="project" value="TreeGrafter"/>
</dbReference>
<name>A0AAW7K0E7_9GAMM</name>
<dbReference type="InterPro" id="IPR016181">
    <property type="entry name" value="Acyl_CoA_acyltransferase"/>
</dbReference>